<evidence type="ECO:0008006" key="4">
    <source>
        <dbReference type="Google" id="ProtNLM"/>
    </source>
</evidence>
<dbReference type="Proteomes" id="UP001433268">
    <property type="component" value="Unassembled WGS sequence"/>
</dbReference>
<sequence length="184" mass="20470">MTRPKGIHTKALTQQDHDRINILYRDALRTRKEIEAITGFTESQIKRALSTKFVSRGTGRPPKLTKAQEDELVAYVTANREQQAMSYLELSRELFGHEFGEYAIRSTLRRRGFCRYNGKTRPEPGKGPRVRLSDTASFSSSSSSSSSLSRGIGTREAVLSLGQRVSEDEGNQASRALGVASICE</sequence>
<reference evidence="2 3" key="1">
    <citation type="submission" date="2023-01" db="EMBL/GenBank/DDBJ databases">
        <title>Analysis of 21 Apiospora genomes using comparative genomics revels a genus with tremendous synthesis potential of carbohydrate active enzymes and secondary metabolites.</title>
        <authorList>
            <person name="Sorensen T."/>
        </authorList>
    </citation>
    <scope>NUCLEOTIDE SEQUENCE [LARGE SCALE GENOMIC DNA]</scope>
    <source>
        <strain evidence="2 3">CBS 114990</strain>
    </source>
</reference>
<organism evidence="2 3">
    <name type="scientific">Apiospora hydei</name>
    <dbReference type="NCBI Taxonomy" id="1337664"/>
    <lineage>
        <taxon>Eukaryota</taxon>
        <taxon>Fungi</taxon>
        <taxon>Dikarya</taxon>
        <taxon>Ascomycota</taxon>
        <taxon>Pezizomycotina</taxon>
        <taxon>Sordariomycetes</taxon>
        <taxon>Xylariomycetidae</taxon>
        <taxon>Amphisphaeriales</taxon>
        <taxon>Apiosporaceae</taxon>
        <taxon>Apiospora</taxon>
    </lineage>
</organism>
<evidence type="ECO:0000256" key="1">
    <source>
        <dbReference type="SAM" id="MobiDB-lite"/>
    </source>
</evidence>
<evidence type="ECO:0000313" key="2">
    <source>
        <dbReference type="EMBL" id="KAK8075846.1"/>
    </source>
</evidence>
<feature type="region of interest" description="Disordered" evidence="1">
    <location>
        <begin position="117"/>
        <end position="152"/>
    </location>
</feature>
<comment type="caution">
    <text evidence="2">The sequence shown here is derived from an EMBL/GenBank/DDBJ whole genome shotgun (WGS) entry which is preliminary data.</text>
</comment>
<dbReference type="RefSeq" id="XP_066666786.1">
    <property type="nucleotide sequence ID" value="XM_066814824.1"/>
</dbReference>
<proteinExistence type="predicted"/>
<keyword evidence="3" id="KW-1185">Reference proteome</keyword>
<dbReference type="EMBL" id="JAQQWN010000007">
    <property type="protein sequence ID" value="KAK8075846.1"/>
    <property type="molecule type" value="Genomic_DNA"/>
</dbReference>
<accession>A0ABR1VZU8</accession>
<feature type="compositionally biased region" description="Low complexity" evidence="1">
    <location>
        <begin position="137"/>
        <end position="149"/>
    </location>
</feature>
<gene>
    <name evidence="2" type="ORF">PG997_010509</name>
</gene>
<name>A0ABR1VZU8_9PEZI</name>
<dbReference type="GeneID" id="92047884"/>
<evidence type="ECO:0000313" key="3">
    <source>
        <dbReference type="Proteomes" id="UP001433268"/>
    </source>
</evidence>
<protein>
    <recommendedName>
        <fullName evidence="4">Transposase</fullName>
    </recommendedName>
</protein>